<proteinExistence type="predicted"/>
<reference evidence="1" key="1">
    <citation type="submission" date="2018-02" db="EMBL/GenBank/DDBJ databases">
        <title>Rhizophora mucronata_Transcriptome.</title>
        <authorList>
            <person name="Meera S.P."/>
            <person name="Sreeshan A."/>
            <person name="Augustine A."/>
        </authorList>
    </citation>
    <scope>NUCLEOTIDE SEQUENCE</scope>
    <source>
        <tissue evidence="1">Leaf</tissue>
    </source>
</reference>
<accession>A0A2P2Q473</accession>
<dbReference type="AlphaFoldDB" id="A0A2P2Q473"/>
<dbReference type="EMBL" id="GGEC01081294">
    <property type="protein sequence ID" value="MBX61778.1"/>
    <property type="molecule type" value="Transcribed_RNA"/>
</dbReference>
<organism evidence="1">
    <name type="scientific">Rhizophora mucronata</name>
    <name type="common">Asiatic mangrove</name>
    <dbReference type="NCBI Taxonomy" id="61149"/>
    <lineage>
        <taxon>Eukaryota</taxon>
        <taxon>Viridiplantae</taxon>
        <taxon>Streptophyta</taxon>
        <taxon>Embryophyta</taxon>
        <taxon>Tracheophyta</taxon>
        <taxon>Spermatophyta</taxon>
        <taxon>Magnoliopsida</taxon>
        <taxon>eudicotyledons</taxon>
        <taxon>Gunneridae</taxon>
        <taxon>Pentapetalae</taxon>
        <taxon>rosids</taxon>
        <taxon>fabids</taxon>
        <taxon>Malpighiales</taxon>
        <taxon>Rhizophoraceae</taxon>
        <taxon>Rhizophora</taxon>
    </lineage>
</organism>
<protein>
    <submittedName>
        <fullName evidence="1">Uncharacterized protein</fullName>
    </submittedName>
</protein>
<name>A0A2P2Q473_RHIMU</name>
<sequence length="23" mass="2692">MATLRGSTFNKLRKALNRFHCLN</sequence>
<evidence type="ECO:0000313" key="1">
    <source>
        <dbReference type="EMBL" id="MBX61778.1"/>
    </source>
</evidence>